<dbReference type="EMBL" id="SLUK01000008">
    <property type="protein sequence ID" value="TCL42729.1"/>
    <property type="molecule type" value="Genomic_DNA"/>
</dbReference>
<feature type="domain" description="NAD/GMP synthase" evidence="2">
    <location>
        <begin position="19"/>
        <end position="89"/>
    </location>
</feature>
<feature type="active site" description="Nucleophile and sulfur donor" evidence="1">
    <location>
        <position position="179"/>
    </location>
</feature>
<keyword evidence="4" id="KW-1185">Reference proteome</keyword>
<dbReference type="GO" id="GO:0006163">
    <property type="term" value="P:purine nucleotide metabolic process"/>
    <property type="evidence" value="ECO:0007669"/>
    <property type="project" value="UniProtKB-ARBA"/>
</dbReference>
<dbReference type="PIRSF" id="PIRSF006661">
    <property type="entry name" value="PP-lp_UCP006661"/>
    <property type="match status" value="1"/>
</dbReference>
<organism evidence="3 4">
    <name type="scientific">Harryflintia acetispora</name>
    <dbReference type="NCBI Taxonomy" id="1849041"/>
    <lineage>
        <taxon>Bacteria</taxon>
        <taxon>Bacillati</taxon>
        <taxon>Bacillota</taxon>
        <taxon>Clostridia</taxon>
        <taxon>Eubacteriales</taxon>
        <taxon>Oscillospiraceae</taxon>
        <taxon>Harryflintia</taxon>
    </lineage>
</organism>
<dbReference type="InterPro" id="IPR022310">
    <property type="entry name" value="NAD/GMP_synthase"/>
</dbReference>
<gene>
    <name evidence="3" type="ORF">EDD78_10840</name>
</gene>
<dbReference type="InterPro" id="IPR052188">
    <property type="entry name" value="Ni-pincer_cofactor_biosynth"/>
</dbReference>
<dbReference type="Pfam" id="PF02540">
    <property type="entry name" value="NAD_synthase"/>
    <property type="match status" value="1"/>
</dbReference>
<evidence type="ECO:0000313" key="3">
    <source>
        <dbReference type="EMBL" id="TCL42729.1"/>
    </source>
</evidence>
<dbReference type="NCBIfam" id="TIGR00268">
    <property type="entry name" value="ATP-dependent sacrificial sulfur transferase LarE"/>
    <property type="match status" value="1"/>
</dbReference>
<dbReference type="Proteomes" id="UP000294682">
    <property type="component" value="Unassembled WGS sequence"/>
</dbReference>
<comment type="caution">
    <text evidence="3">The sequence shown here is derived from an EMBL/GenBank/DDBJ whole genome shotgun (WGS) entry which is preliminary data.</text>
</comment>
<reference evidence="3 4" key="1">
    <citation type="submission" date="2019-03" db="EMBL/GenBank/DDBJ databases">
        <title>Genomic Encyclopedia of Type Strains, Phase IV (KMG-IV): sequencing the most valuable type-strain genomes for metagenomic binning, comparative biology and taxonomic classification.</title>
        <authorList>
            <person name="Goeker M."/>
        </authorList>
    </citation>
    <scope>NUCLEOTIDE SEQUENCE [LARGE SCALE GENOMIC DNA]</scope>
    <source>
        <strain evidence="3 4">DSM 100433</strain>
    </source>
</reference>
<dbReference type="GO" id="GO:0016783">
    <property type="term" value="F:sulfurtransferase activity"/>
    <property type="evidence" value="ECO:0007669"/>
    <property type="project" value="InterPro"/>
</dbReference>
<dbReference type="PANTHER" id="PTHR43169:SF2">
    <property type="entry name" value="NAD_GMP SYNTHASE DOMAIN-CONTAINING PROTEIN"/>
    <property type="match status" value="1"/>
</dbReference>
<dbReference type="Gene3D" id="3.40.50.620">
    <property type="entry name" value="HUPs"/>
    <property type="match status" value="1"/>
</dbReference>
<dbReference type="InterPro" id="IPR005232">
    <property type="entry name" value="LarE"/>
</dbReference>
<evidence type="ECO:0000313" key="4">
    <source>
        <dbReference type="Proteomes" id="UP000294682"/>
    </source>
</evidence>
<dbReference type="PANTHER" id="PTHR43169">
    <property type="entry name" value="EXSB FAMILY PROTEIN"/>
    <property type="match status" value="1"/>
</dbReference>
<sequence>MPGMQRLTALISSYEGVEQGLCVAFSGGVDSALLLAAACQAATAGRFPVWAVYFDTALHPAGDCEEAGRLARELGAQFEAIKIDELAEAGIEQNPPDRCYRCKRLLFEKLQAFASEKGIALLCDGTNADDLKEYRPGLRALRELGVHSPLMECSLSKNEVRALAKEAGLAVSQKPSSPCLATRFEYGATLTKEGLQMVERAEEYMKSIGYPVVRVRKHGELARIEIPIGNMIRFFVRREEILRTLTDMGFRYVTFDLRGFRSGSMDETLEKKEEG</sequence>
<proteinExistence type="predicted"/>
<dbReference type="CDD" id="cd01990">
    <property type="entry name" value="LarE-like"/>
    <property type="match status" value="1"/>
</dbReference>
<name>A0A9X8UIF0_9FIRM</name>
<protein>
    <recommendedName>
        <fullName evidence="2">NAD/GMP synthase domain-containing protein</fullName>
    </recommendedName>
</protein>
<dbReference type="SUPFAM" id="SSF52402">
    <property type="entry name" value="Adenine nucleotide alpha hydrolases-like"/>
    <property type="match status" value="1"/>
</dbReference>
<evidence type="ECO:0000259" key="2">
    <source>
        <dbReference type="Pfam" id="PF02540"/>
    </source>
</evidence>
<dbReference type="InterPro" id="IPR014729">
    <property type="entry name" value="Rossmann-like_a/b/a_fold"/>
</dbReference>
<dbReference type="AlphaFoldDB" id="A0A9X8UIF0"/>
<evidence type="ECO:0000256" key="1">
    <source>
        <dbReference type="PIRSR" id="PIRSR006661-1"/>
    </source>
</evidence>
<accession>A0A9X8UIF0</accession>